<evidence type="ECO:0000259" key="2">
    <source>
        <dbReference type="SMART" id="SM00867"/>
    </source>
</evidence>
<sequence length="180" mass="19698">MTTTPMRGELTGDYVLDIVRTRIGFAARHTIGPKVRGQFEEFEGSAHLDGDDPSKSSVRLTIQAGSFETHNRQRDNLLRGRFLNIGEHPTITFISTGAQQVDETTFKLTGDLTIRGVTKPITVAFEQTGAEHDPQGNVRIHFKGGATINRKDWGVNWNAAAGLVGTKVALEIDVAAIRQT</sequence>
<dbReference type="EMBL" id="BOOO01000040">
    <property type="protein sequence ID" value="GII33387.1"/>
    <property type="molecule type" value="Genomic_DNA"/>
</dbReference>
<evidence type="ECO:0000313" key="3">
    <source>
        <dbReference type="EMBL" id="GII33387.1"/>
    </source>
</evidence>
<dbReference type="AlphaFoldDB" id="A0A8J3TXY7"/>
<evidence type="ECO:0000313" key="4">
    <source>
        <dbReference type="Proteomes" id="UP000650628"/>
    </source>
</evidence>
<organism evidence="3 4">
    <name type="scientific">Planotetraspora mira</name>
    <dbReference type="NCBI Taxonomy" id="58121"/>
    <lineage>
        <taxon>Bacteria</taxon>
        <taxon>Bacillati</taxon>
        <taxon>Actinomycetota</taxon>
        <taxon>Actinomycetes</taxon>
        <taxon>Streptosporangiales</taxon>
        <taxon>Streptosporangiaceae</taxon>
        <taxon>Planotetraspora</taxon>
    </lineage>
</organism>
<dbReference type="Gene3D" id="2.40.128.110">
    <property type="entry name" value="Lipid/polyisoprenoid-binding, YceI-like"/>
    <property type="match status" value="1"/>
</dbReference>
<comment type="caution">
    <text evidence="3">The sequence shown here is derived from an EMBL/GenBank/DDBJ whole genome shotgun (WGS) entry which is preliminary data.</text>
</comment>
<reference evidence="3 4" key="1">
    <citation type="submission" date="2021-01" db="EMBL/GenBank/DDBJ databases">
        <title>Whole genome shotgun sequence of Planotetraspora mira NBRC 15435.</title>
        <authorList>
            <person name="Komaki H."/>
            <person name="Tamura T."/>
        </authorList>
    </citation>
    <scope>NUCLEOTIDE SEQUENCE [LARGE SCALE GENOMIC DNA]</scope>
    <source>
        <strain evidence="3 4">NBRC 15435</strain>
    </source>
</reference>
<dbReference type="SUPFAM" id="SSF101874">
    <property type="entry name" value="YceI-like"/>
    <property type="match status" value="1"/>
</dbReference>
<name>A0A8J3TXY7_9ACTN</name>
<dbReference type="Pfam" id="PF04264">
    <property type="entry name" value="YceI"/>
    <property type="match status" value="1"/>
</dbReference>
<dbReference type="PANTHER" id="PTHR34406">
    <property type="entry name" value="PROTEIN YCEI"/>
    <property type="match status" value="1"/>
</dbReference>
<dbReference type="Proteomes" id="UP000650628">
    <property type="component" value="Unassembled WGS sequence"/>
</dbReference>
<proteinExistence type="inferred from homology"/>
<accession>A0A8J3TXY7</accession>
<dbReference type="PANTHER" id="PTHR34406:SF1">
    <property type="entry name" value="PROTEIN YCEI"/>
    <property type="match status" value="1"/>
</dbReference>
<dbReference type="SMART" id="SM00867">
    <property type="entry name" value="YceI"/>
    <property type="match status" value="1"/>
</dbReference>
<comment type="similarity">
    <text evidence="1">Belongs to the UPF0312 family.</text>
</comment>
<gene>
    <name evidence="3" type="ORF">Pmi06nite_68290</name>
</gene>
<dbReference type="InterPro" id="IPR007372">
    <property type="entry name" value="Lipid/polyisoprenoid-bd_YceI"/>
</dbReference>
<keyword evidence="4" id="KW-1185">Reference proteome</keyword>
<protein>
    <submittedName>
        <fullName evidence="3">Polyisoprenoid-binding protein</fullName>
    </submittedName>
</protein>
<evidence type="ECO:0000256" key="1">
    <source>
        <dbReference type="ARBA" id="ARBA00008812"/>
    </source>
</evidence>
<feature type="domain" description="Lipid/polyisoprenoid-binding YceI-like" evidence="2">
    <location>
        <begin position="13"/>
        <end position="177"/>
    </location>
</feature>
<dbReference type="RefSeq" id="WP_203957232.1">
    <property type="nucleotide sequence ID" value="NZ_BOOO01000040.1"/>
</dbReference>
<dbReference type="InterPro" id="IPR036761">
    <property type="entry name" value="TTHA0802/YceI-like_sf"/>
</dbReference>